<dbReference type="GO" id="GO:0007094">
    <property type="term" value="P:mitotic spindle assembly checkpoint signaling"/>
    <property type="evidence" value="ECO:0007669"/>
    <property type="project" value="TreeGrafter"/>
</dbReference>
<dbReference type="GO" id="GO:1903394">
    <property type="term" value="P:protein localization to kinetochore involved in kinetochore assembly"/>
    <property type="evidence" value="ECO:0007669"/>
    <property type="project" value="TreeGrafter"/>
</dbReference>
<dbReference type="GO" id="GO:0005737">
    <property type="term" value="C:cytoplasm"/>
    <property type="evidence" value="ECO:0007669"/>
    <property type="project" value="TreeGrafter"/>
</dbReference>
<gene>
    <name evidence="2" type="ORF">TRFO_26660</name>
</gene>
<dbReference type="EMBL" id="MLAK01000753">
    <property type="protein sequence ID" value="OHT05583.1"/>
    <property type="molecule type" value="Genomic_DNA"/>
</dbReference>
<dbReference type="PANTHER" id="PTHR15688">
    <property type="entry name" value="KINETOCHORE-ASSOCIATED PROTEIN 1"/>
    <property type="match status" value="1"/>
</dbReference>
<dbReference type="InterPro" id="IPR019527">
    <property type="entry name" value="RZZ-complex_KNTC1/ROD_C"/>
</dbReference>
<dbReference type="GO" id="GO:0005828">
    <property type="term" value="C:kinetochore microtubule"/>
    <property type="evidence" value="ECO:0007669"/>
    <property type="project" value="TreeGrafter"/>
</dbReference>
<evidence type="ECO:0000313" key="3">
    <source>
        <dbReference type="Proteomes" id="UP000179807"/>
    </source>
</evidence>
<dbReference type="GO" id="GO:0031267">
    <property type="term" value="F:small GTPase binding"/>
    <property type="evidence" value="ECO:0007669"/>
    <property type="project" value="TreeGrafter"/>
</dbReference>
<dbReference type="GO" id="GO:1990423">
    <property type="term" value="C:RZZ complex"/>
    <property type="evidence" value="ECO:0007669"/>
    <property type="project" value="TreeGrafter"/>
</dbReference>
<evidence type="ECO:0000259" key="1">
    <source>
        <dbReference type="Pfam" id="PF10493"/>
    </source>
</evidence>
<proteinExistence type="predicted"/>
<dbReference type="Pfam" id="PF10493">
    <property type="entry name" value="Rod_C"/>
    <property type="match status" value="1"/>
</dbReference>
<feature type="domain" description="RZZ complex subunit KNTC1/ROD C-terminal" evidence="1">
    <location>
        <begin position="800"/>
        <end position="1086"/>
    </location>
</feature>
<keyword evidence="3" id="KW-1185">Reference proteome</keyword>
<reference evidence="2" key="1">
    <citation type="submission" date="2016-10" db="EMBL/GenBank/DDBJ databases">
        <authorList>
            <person name="Benchimol M."/>
            <person name="Almeida L.G."/>
            <person name="Vasconcelos A.T."/>
            <person name="Perreira-Neves A."/>
            <person name="Rosa I.A."/>
            <person name="Tasca T."/>
            <person name="Bogo M.R."/>
            <person name="de Souza W."/>
        </authorList>
    </citation>
    <scope>NUCLEOTIDE SEQUENCE [LARGE SCALE GENOMIC DNA]</scope>
    <source>
        <strain evidence="2">K</strain>
    </source>
</reference>
<dbReference type="AlphaFoldDB" id="A0A1J4K2G1"/>
<dbReference type="InterPro" id="IPR052802">
    <property type="entry name" value="KNTC1"/>
</dbReference>
<sequence length="1250" mass="144900">MIETTESNDDFQKAEQCLERIEEVLKSPGSEDKYHLFRTFLLLYPNGSTDDWKTFSSQSLFQSFSKVLDALPVCTVIIFCRRHFSELPYFLNFFDRSLAVQMQPKSYLPYLCHRINDLPIQWVVNHLLRISDIRYAYQFLTSTFTGGIIMNPNQCEIMNNQELIWQQYLKISGTRFDLSTLAQDRKGNENSITESWDKMTSYRSLMRQLIDFKLSISLSDFRRFDKNEFVKRQLSDCSTPMRYLKLLRSAILGFAKSNSIDLEPIIISTLTHRDWPVHQKLAIIQEFIMDKENQQKAISLSTFKDEDELLKIREFAKSKNLKYEPLPDNYIEAIRNESYNRLSLSRHGRSCSIEFINTSCDSSLGIASGPEVFRSSLNLLKKKPTSSKSLAELANGSPNDPAEYMSKLKQYLNLREIAPIIALAKYGIVVSYEQFSDVDSRKELLSILVQQRGPENLNLFCEILQLSDDDLIKILCKDEYIHSGEFLMMNLIQYVNRTNSEIFLNYLKKVIDYTAKSNVIKACRLFLKWIGSTFDKYDSEYLLPLSRKALAYTALSMIANQQMTNFTNQQFFNLFQFFNDKENENEKSISSDFAKLLVKSGFEQLADVAFPPISKNFSQQAFVNGFISNDFISFAHSLVCLKQMEKSQIIDYVIAAIPAVPGVLYHRILCLYEILKENQMIYNNEIAVLRILSYASDHSIDFHALNKNPSVILVESVTINNIWDLLPLEKMYKIQGDTLLLHLMINKMNSTCYEDYKKYIARLDHKSSLEPLVQKIPSRFCTKDRISFYQGIGCIDIKKKEQTEYDLQCYDLKEYIKPEFLQNPSKLICELYSKLDLHIRLGHALHSLCSSIANRYDLHVSRICEHLLGVWLNENVRNKKDTMNSSSSSVESSSVYEETFEECCQRDDETNIQKALFILRTWKPRTAAKWLIRFIYQSDPISYRAKSKAIICLFVIADKTLISDAFVGNFEELVHLNAALYFASRLELFDIKYDIDDFSRSKIQSTIKKSMNLHPGALRVILEICIYYKINDRDLLFKLITKLLDTRMRFLLRNFNKIFETFPDLRNDDDFKRLYITVISAPINEMINKQLKSRIKSHHLAVIRDLFDSIAAESIFVDHLIIDDKEVSWADAISQICCSGITQFAAELGSHLVGRKTRSEALNKLLSDDKYDDALNAGFDKELVFNFIVENDLVINATNMLVDEHFVLFTAWLKKNHHDDAIAQVKKALLDQGRTKEVTRMEARLAKQQC</sequence>
<dbReference type="VEuPathDB" id="TrichDB:TRFO_26660"/>
<name>A0A1J4K2G1_9EUKA</name>
<dbReference type="GeneID" id="94839788"/>
<protein>
    <recommendedName>
        <fullName evidence="1">RZZ complex subunit KNTC1/ROD C-terminal domain-containing protein</fullName>
    </recommendedName>
</protein>
<evidence type="ECO:0000313" key="2">
    <source>
        <dbReference type="EMBL" id="OHT05583.1"/>
    </source>
</evidence>
<comment type="caution">
    <text evidence="2">The sequence shown here is derived from an EMBL/GenBank/DDBJ whole genome shotgun (WGS) entry which is preliminary data.</text>
</comment>
<dbReference type="PANTHER" id="PTHR15688:SF1">
    <property type="entry name" value="KINETOCHORE-ASSOCIATED PROTEIN 1"/>
    <property type="match status" value="1"/>
</dbReference>
<dbReference type="GO" id="GO:0000070">
    <property type="term" value="P:mitotic sister chromatid segregation"/>
    <property type="evidence" value="ECO:0007669"/>
    <property type="project" value="TreeGrafter"/>
</dbReference>
<organism evidence="2 3">
    <name type="scientific">Tritrichomonas foetus</name>
    <dbReference type="NCBI Taxonomy" id="1144522"/>
    <lineage>
        <taxon>Eukaryota</taxon>
        <taxon>Metamonada</taxon>
        <taxon>Parabasalia</taxon>
        <taxon>Tritrichomonadida</taxon>
        <taxon>Tritrichomonadidae</taxon>
        <taxon>Tritrichomonas</taxon>
    </lineage>
</organism>
<dbReference type="Proteomes" id="UP000179807">
    <property type="component" value="Unassembled WGS sequence"/>
</dbReference>
<dbReference type="RefSeq" id="XP_068358719.1">
    <property type="nucleotide sequence ID" value="XM_068505084.1"/>
</dbReference>
<dbReference type="OrthoDB" id="343783at2759"/>
<accession>A0A1J4K2G1</accession>